<dbReference type="Gene3D" id="3.40.50.720">
    <property type="entry name" value="NAD(P)-binding Rossmann-like Domain"/>
    <property type="match status" value="1"/>
</dbReference>
<dbReference type="SUPFAM" id="SSF50129">
    <property type="entry name" value="GroES-like"/>
    <property type="match status" value="1"/>
</dbReference>
<evidence type="ECO:0000259" key="1">
    <source>
        <dbReference type="SMART" id="SM00829"/>
    </source>
</evidence>
<dbReference type="Pfam" id="PF00107">
    <property type="entry name" value="ADH_zinc_N"/>
    <property type="match status" value="1"/>
</dbReference>
<dbReference type="SUPFAM" id="SSF51735">
    <property type="entry name" value="NAD(P)-binding Rossmann-fold domains"/>
    <property type="match status" value="1"/>
</dbReference>
<comment type="caution">
    <text evidence="2">The sequence shown here is derived from an EMBL/GenBank/DDBJ whole genome shotgun (WGS) entry which is preliminary data.</text>
</comment>
<keyword evidence="2" id="KW-0560">Oxidoreductase</keyword>
<dbReference type="CDD" id="cd08241">
    <property type="entry name" value="QOR1"/>
    <property type="match status" value="1"/>
</dbReference>
<dbReference type="InterPro" id="IPR013149">
    <property type="entry name" value="ADH-like_C"/>
</dbReference>
<protein>
    <submittedName>
        <fullName evidence="2">NADPH2:quinone reductase</fullName>
        <ecNumber evidence="2">1.6.5.5</ecNumber>
    </submittedName>
</protein>
<dbReference type="Pfam" id="PF08240">
    <property type="entry name" value="ADH_N"/>
    <property type="match status" value="1"/>
</dbReference>
<dbReference type="InterPro" id="IPR020843">
    <property type="entry name" value="ER"/>
</dbReference>
<dbReference type="InterPro" id="IPR036291">
    <property type="entry name" value="NAD(P)-bd_dom_sf"/>
</dbReference>
<dbReference type="InterPro" id="IPR011032">
    <property type="entry name" value="GroES-like_sf"/>
</dbReference>
<proteinExistence type="predicted"/>
<dbReference type="Gene3D" id="3.90.180.10">
    <property type="entry name" value="Medium-chain alcohol dehydrogenases, catalytic domain"/>
    <property type="match status" value="1"/>
</dbReference>
<accession>A0A839SVN3</accession>
<dbReference type="EMBL" id="JACHXA010000008">
    <property type="protein sequence ID" value="MBB3066358.1"/>
    <property type="molecule type" value="Genomic_DNA"/>
</dbReference>
<dbReference type="RefSeq" id="WP_183417180.1">
    <property type="nucleotide sequence ID" value="NZ_JACHXA010000008.1"/>
</dbReference>
<dbReference type="InterPro" id="IPR013154">
    <property type="entry name" value="ADH-like_N"/>
</dbReference>
<evidence type="ECO:0000313" key="3">
    <source>
        <dbReference type="Proteomes" id="UP000581135"/>
    </source>
</evidence>
<keyword evidence="3" id="KW-1185">Reference proteome</keyword>
<organism evidence="2 3">
    <name type="scientific">Limibacillus halophilus</name>
    <dbReference type="NCBI Taxonomy" id="1579333"/>
    <lineage>
        <taxon>Bacteria</taxon>
        <taxon>Pseudomonadati</taxon>
        <taxon>Pseudomonadota</taxon>
        <taxon>Alphaproteobacteria</taxon>
        <taxon>Rhodospirillales</taxon>
        <taxon>Rhodovibrionaceae</taxon>
        <taxon>Limibacillus</taxon>
    </lineage>
</organism>
<evidence type="ECO:0000313" key="2">
    <source>
        <dbReference type="EMBL" id="MBB3066358.1"/>
    </source>
</evidence>
<dbReference type="AlphaFoldDB" id="A0A839SVN3"/>
<feature type="domain" description="Enoyl reductase (ER)" evidence="1">
    <location>
        <begin position="10"/>
        <end position="322"/>
    </location>
</feature>
<gene>
    <name evidence="2" type="ORF">FHR98_002664</name>
</gene>
<dbReference type="PANTHER" id="PTHR43677">
    <property type="entry name" value="SHORT-CHAIN DEHYDROGENASE/REDUCTASE"/>
    <property type="match status" value="1"/>
</dbReference>
<reference evidence="2 3" key="1">
    <citation type="submission" date="2020-08" db="EMBL/GenBank/DDBJ databases">
        <title>Genomic Encyclopedia of Type Strains, Phase III (KMG-III): the genomes of soil and plant-associated and newly described type strains.</title>
        <authorList>
            <person name="Whitman W."/>
        </authorList>
    </citation>
    <scope>NUCLEOTIDE SEQUENCE [LARGE SCALE GENOMIC DNA]</scope>
    <source>
        <strain evidence="2 3">CECT 8803</strain>
    </source>
</reference>
<name>A0A839SVN3_9PROT</name>
<dbReference type="PANTHER" id="PTHR43677:SF4">
    <property type="entry name" value="QUINONE OXIDOREDUCTASE-LIKE PROTEIN 2"/>
    <property type="match status" value="1"/>
</dbReference>
<dbReference type="EC" id="1.6.5.5" evidence="2"/>
<dbReference type="InterPro" id="IPR051397">
    <property type="entry name" value="Zn-ADH-like_protein"/>
</dbReference>
<sequence>MRAVICDSWGEPESLKVGQLPEPRPGAGDVLIRVAAAGLNFADTLMIAGKYQEKPPFPFSPGLEVAGEVLEVGEGVSGTKPGDRVLAVVDHGGFAEQAIARESDVFKIPDSLDFQSAAGFPITYGTAHGALVWRAGLKAGETLLVHGAAGGVGLAAVEVGKALGARVIASAGGADRCRLAEAHGADASIDYRTDDLRAAVKDMTDGRGVDVVFDPVGGDIFDASLRCLAWSGRLLTIGFAAGRVPQAAANILLVKNISVVGCYWGSYRKQAPEMLRDEFAELFGWYDAGLLKPHVSHALPLEKIAEAMQLLLSRRSTGKVVLTTDA</sequence>
<dbReference type="GO" id="GO:0003960">
    <property type="term" value="F:quinone reductase (NADPH) activity"/>
    <property type="evidence" value="ECO:0007669"/>
    <property type="project" value="UniProtKB-EC"/>
</dbReference>
<dbReference type="SMART" id="SM00829">
    <property type="entry name" value="PKS_ER"/>
    <property type="match status" value="1"/>
</dbReference>
<dbReference type="Proteomes" id="UP000581135">
    <property type="component" value="Unassembled WGS sequence"/>
</dbReference>